<evidence type="ECO:0000313" key="2">
    <source>
        <dbReference type="Proteomes" id="UP000077266"/>
    </source>
</evidence>
<evidence type="ECO:0000313" key="1">
    <source>
        <dbReference type="EMBL" id="KZW02649.1"/>
    </source>
</evidence>
<dbReference type="Proteomes" id="UP000077266">
    <property type="component" value="Unassembled WGS sequence"/>
</dbReference>
<keyword evidence="2" id="KW-1185">Reference proteome</keyword>
<dbReference type="EMBL" id="KV425887">
    <property type="protein sequence ID" value="KZW02649.1"/>
    <property type="molecule type" value="Genomic_DNA"/>
</dbReference>
<organism evidence="1 2">
    <name type="scientific">Exidia glandulosa HHB12029</name>
    <dbReference type="NCBI Taxonomy" id="1314781"/>
    <lineage>
        <taxon>Eukaryota</taxon>
        <taxon>Fungi</taxon>
        <taxon>Dikarya</taxon>
        <taxon>Basidiomycota</taxon>
        <taxon>Agaricomycotina</taxon>
        <taxon>Agaricomycetes</taxon>
        <taxon>Auriculariales</taxon>
        <taxon>Exidiaceae</taxon>
        <taxon>Exidia</taxon>
    </lineage>
</organism>
<gene>
    <name evidence="1" type="ORF">EXIGLDRAFT_705259</name>
</gene>
<reference evidence="1 2" key="1">
    <citation type="journal article" date="2016" name="Mol. Biol. Evol.">
        <title>Comparative Genomics of Early-Diverging Mushroom-Forming Fungi Provides Insights into the Origins of Lignocellulose Decay Capabilities.</title>
        <authorList>
            <person name="Nagy L.G."/>
            <person name="Riley R."/>
            <person name="Tritt A."/>
            <person name="Adam C."/>
            <person name="Daum C."/>
            <person name="Floudas D."/>
            <person name="Sun H."/>
            <person name="Yadav J.S."/>
            <person name="Pangilinan J."/>
            <person name="Larsson K.H."/>
            <person name="Matsuura K."/>
            <person name="Barry K."/>
            <person name="Labutti K."/>
            <person name="Kuo R."/>
            <person name="Ohm R.A."/>
            <person name="Bhattacharya S.S."/>
            <person name="Shirouzu T."/>
            <person name="Yoshinaga Y."/>
            <person name="Martin F.M."/>
            <person name="Grigoriev I.V."/>
            <person name="Hibbett D.S."/>
        </authorList>
    </citation>
    <scope>NUCLEOTIDE SEQUENCE [LARGE SCALE GENOMIC DNA]</scope>
    <source>
        <strain evidence="1 2">HHB12029</strain>
    </source>
</reference>
<accession>A0A165PTK9</accession>
<name>A0A165PTK9_EXIGL</name>
<proteinExistence type="predicted"/>
<dbReference type="AlphaFoldDB" id="A0A165PTK9"/>
<protein>
    <submittedName>
        <fullName evidence="1">Uncharacterized protein</fullName>
    </submittedName>
</protein>
<dbReference type="InParanoid" id="A0A165PTK9"/>
<sequence length="352" mass="39131">MHGSKPQSTLLGIVHYFTTVRLCLTCAQPKFSCAQVQVTRAQGLVTRAQDFSLVRNPCPGSIVMAEILLRTGLRTCARKGQDPMNPDFNFSPSTHKACMCTLLCVAFANLWTREQAPNSIDWNDMRFDLDGEKTPNGDSYLDELLTFLIRQCDAVLCPFGILSDGIHFVVISLESPAPDGKSASLPSHYVGTVVRKTTDLSVAFCVAAILHRFSWTLYRTPTELTHGALFRDPSLAVNANPRAFRDFDVYSLARDRPLFETFLRWKSEQASLASHNVLRAGLGFVVHRHVISSEGRGRPDPPQSGRLLPWRSPTTYIVPVPDETKDALAAKFRPRDAVADVLLNSTGELFFF</sequence>